<evidence type="ECO:0000256" key="4">
    <source>
        <dbReference type="PROSITE-ProRule" id="PRU00433"/>
    </source>
</evidence>
<reference evidence="6 7" key="1">
    <citation type="submission" date="2020-08" db="EMBL/GenBank/DDBJ databases">
        <title>Genomic Encyclopedia of Type Strains, Phase IV (KMG-IV): sequencing the most valuable type-strain genomes for metagenomic binning, comparative biology and taxonomic classification.</title>
        <authorList>
            <person name="Goeker M."/>
        </authorList>
    </citation>
    <scope>NUCLEOTIDE SEQUENCE [LARGE SCALE GENOMIC DNA]</scope>
    <source>
        <strain evidence="6 7">DSM 103733</strain>
    </source>
</reference>
<dbReference type="CDD" id="cd20753">
    <property type="entry name" value="cyt_P460_Mc-like"/>
    <property type="match status" value="1"/>
</dbReference>
<dbReference type="GO" id="GO:0009055">
    <property type="term" value="F:electron transfer activity"/>
    <property type="evidence" value="ECO:0007669"/>
    <property type="project" value="InterPro"/>
</dbReference>
<dbReference type="InterPro" id="IPR038142">
    <property type="entry name" value="Cytochrome_P460_sp"/>
</dbReference>
<feature type="domain" description="Cytochrome c" evidence="5">
    <location>
        <begin position="84"/>
        <end position="171"/>
    </location>
</feature>
<evidence type="ECO:0000256" key="1">
    <source>
        <dbReference type="ARBA" id="ARBA00022617"/>
    </source>
</evidence>
<keyword evidence="7" id="KW-1185">Reference proteome</keyword>
<evidence type="ECO:0000259" key="5">
    <source>
        <dbReference type="PROSITE" id="PS51007"/>
    </source>
</evidence>
<dbReference type="EMBL" id="JACHEK010000007">
    <property type="protein sequence ID" value="MBB6145579.1"/>
    <property type="molecule type" value="Genomic_DNA"/>
</dbReference>
<evidence type="ECO:0000313" key="6">
    <source>
        <dbReference type="EMBL" id="MBB6145579.1"/>
    </source>
</evidence>
<protein>
    <submittedName>
        <fullName evidence="6">Mono/diheme cytochrome c family protein</fullName>
    </submittedName>
</protein>
<dbReference type="Gene3D" id="3.50.70.20">
    <property type="entry name" value="Cytochrome P460"/>
    <property type="match status" value="1"/>
</dbReference>
<evidence type="ECO:0000313" key="7">
    <source>
        <dbReference type="Proteomes" id="UP000538666"/>
    </source>
</evidence>
<dbReference type="RefSeq" id="WP_082125664.1">
    <property type="nucleotide sequence ID" value="NZ_JACHEK010000007.1"/>
</dbReference>
<dbReference type="Pfam" id="PF13442">
    <property type="entry name" value="Cytochrome_CBB3"/>
    <property type="match status" value="1"/>
</dbReference>
<dbReference type="InterPro" id="IPR036909">
    <property type="entry name" value="Cyt_c-like_dom_sf"/>
</dbReference>
<accession>A0A841K0U7</accession>
<proteinExistence type="predicted"/>
<dbReference type="GO" id="GO:0046872">
    <property type="term" value="F:metal ion binding"/>
    <property type="evidence" value="ECO:0007669"/>
    <property type="project" value="UniProtKB-KW"/>
</dbReference>
<comment type="caution">
    <text evidence="6">The sequence shown here is derived from an EMBL/GenBank/DDBJ whole genome shotgun (WGS) entry which is preliminary data.</text>
</comment>
<dbReference type="Proteomes" id="UP000538666">
    <property type="component" value="Unassembled WGS sequence"/>
</dbReference>
<name>A0A841K0U7_9BACT</name>
<dbReference type="GO" id="GO:0020037">
    <property type="term" value="F:heme binding"/>
    <property type="evidence" value="ECO:0007669"/>
    <property type="project" value="InterPro"/>
</dbReference>
<keyword evidence="3 4" id="KW-0408">Iron</keyword>
<sequence length="351" mass="37440">MPERKRKAVGLPAIGARCGSDRSATLKHKLMLGVIGAMLGASLQGCTAGKAPSEGETSLANAAKDVAIPLEAGKMKNPLPDTEEVASQGQEVFLGSCAQCHGPEARGDTNIGRNMAPPAMDLTSAHVQHWSDAELFWIIQNGVRLTGMPAWKSSISENDTWKLTRYIHNLPRLDAASASTAGPSQTRTVTSAQDKYTLKVPNGLAFAEFRGYEGWPVIALSHNGNAVAAILGNPVMIEAYKSGIPGNGKPFPDGAKMAKVHWTAKVDVGEPGAPTVPGPQHDVDFMVKDSKRFADSGGWGYGVFEYDAASGQFRLGNLTDKPPQANDAKCGFTCHTKVKTKDYVFTDYGRR</sequence>
<dbReference type="Gene3D" id="1.10.760.10">
    <property type="entry name" value="Cytochrome c-like domain"/>
    <property type="match status" value="1"/>
</dbReference>
<dbReference type="PROSITE" id="PS51007">
    <property type="entry name" value="CYTC"/>
    <property type="match status" value="1"/>
</dbReference>
<keyword evidence="1 4" id="KW-0349">Heme</keyword>
<organism evidence="6 7">
    <name type="scientific">Silvibacterium bohemicum</name>
    <dbReference type="NCBI Taxonomy" id="1577686"/>
    <lineage>
        <taxon>Bacteria</taxon>
        <taxon>Pseudomonadati</taxon>
        <taxon>Acidobacteriota</taxon>
        <taxon>Terriglobia</taxon>
        <taxon>Terriglobales</taxon>
        <taxon>Acidobacteriaceae</taxon>
        <taxon>Silvibacterium</taxon>
    </lineage>
</organism>
<keyword evidence="2 4" id="KW-0479">Metal-binding</keyword>
<dbReference type="InterPro" id="IPR032033">
    <property type="entry name" value="Cytochrome_P460"/>
</dbReference>
<dbReference type="OrthoDB" id="511546at2"/>
<dbReference type="InterPro" id="IPR009056">
    <property type="entry name" value="Cyt_c-like_dom"/>
</dbReference>
<gene>
    <name evidence="6" type="ORF">HNQ77_003540</name>
</gene>
<dbReference type="SUPFAM" id="SSF46626">
    <property type="entry name" value="Cytochrome c"/>
    <property type="match status" value="1"/>
</dbReference>
<evidence type="ECO:0000256" key="2">
    <source>
        <dbReference type="ARBA" id="ARBA00022723"/>
    </source>
</evidence>
<dbReference type="AlphaFoldDB" id="A0A841K0U7"/>
<dbReference type="Pfam" id="PF16694">
    <property type="entry name" value="Cytochrome_P460"/>
    <property type="match status" value="1"/>
</dbReference>
<evidence type="ECO:0000256" key="3">
    <source>
        <dbReference type="ARBA" id="ARBA00023004"/>
    </source>
</evidence>